<keyword evidence="3 8" id="KW-0479">Metal-binding</keyword>
<gene>
    <name evidence="8" type="primary">obg</name>
    <name evidence="12" type="ordered locus">LILAB_01375</name>
</gene>
<comment type="cofactor">
    <cofactor evidence="8">
        <name>Mg(2+)</name>
        <dbReference type="ChEBI" id="CHEBI:18420"/>
    </cofactor>
</comment>
<keyword evidence="2 8" id="KW-0963">Cytoplasm</keyword>
<dbReference type="InterPro" id="IPR045086">
    <property type="entry name" value="OBG_GTPase"/>
</dbReference>
<comment type="function">
    <text evidence="8">An essential GTPase which binds GTP, GDP and possibly (p)ppGpp with moderate affinity, with high nucleotide exchange rates and a fairly low GTP hydrolysis rate. Plays a role in control of the cell cycle, stress response, ribosome biogenesis and in those bacteria that undergo differentiation, in morphogenesis control.</text>
</comment>
<feature type="compositionally biased region" description="Low complexity" evidence="9">
    <location>
        <begin position="566"/>
        <end position="664"/>
    </location>
</feature>
<evidence type="ECO:0000256" key="9">
    <source>
        <dbReference type="SAM" id="MobiDB-lite"/>
    </source>
</evidence>
<evidence type="ECO:0000256" key="3">
    <source>
        <dbReference type="ARBA" id="ARBA00022723"/>
    </source>
</evidence>
<evidence type="ECO:0000256" key="5">
    <source>
        <dbReference type="ARBA" id="ARBA00022801"/>
    </source>
</evidence>
<dbReference type="InterPro" id="IPR006169">
    <property type="entry name" value="GTP1_OBG_dom"/>
</dbReference>
<dbReference type="InterPro" id="IPR014100">
    <property type="entry name" value="GTP-bd_Obg/CgtA"/>
</dbReference>
<evidence type="ECO:0000256" key="1">
    <source>
        <dbReference type="ARBA" id="ARBA00007699"/>
    </source>
</evidence>
<keyword evidence="5 8" id="KW-0378">Hydrolase</keyword>
<feature type="region of interest" description="Disordered" evidence="9">
    <location>
        <begin position="347"/>
        <end position="366"/>
    </location>
</feature>
<sequence length="679" mass="68251">MKFVDEVRIFVKAGDGGNGAVSFRREKYIERGGPNGGDGGNGGSVVFVADPQLTTLLDYRYQQHHRAKNGEHGMGSDCNGRAADDMVLKVPVGTLVKDANTEELLVDLSEAGQRWVAAKGGRGGLGNMNFATSTRQTPRFAQDGTKGEEITLRLELKLLADVGLLGFPNAGKSTFISRVSRARPKIADYPFTTLVPNLGMVQYKDGLSFVMADIPGIIEGASEGVGLGHQFLRHVERCKVLIHLIDMGAEGEGRAPLQDFDVLNAELEKYSPELASKPQVVAANKLDLPDAQARLEDFTEALRERGIRVYPVSCATGEGMQPLMDSVAEVLFTGRTEKLHVEVPAKAARARKAREGSKAKAPVARTREDLEFEAEFAALEAAEAQASKALEEGASPGAPAPSRKQGTAAAKKAAAGRTGTAAAAKKASAGKAGAAAAKKAVAGKAGTAAAKKAAGGRAVAAAKKAAAGKAGTAAAKKAAGGRAVAAAKKAAGGRAVAAAKKAAGGRAVAAAKKAAGGRAVAAAKKAAGGRAVAAAKKAAGGRAVAAAKKAAAGKAGTKQGTSARNAGTAATKKGTSARKAGAAATKKGASARKAGAAAAKKGASARKAAAKSSARKSGAVAAKKAAAVKSPARKSGASAAKKASARKSGSVGKAATKKPSASKSATKRAPARRSAGGRS</sequence>
<evidence type="ECO:0000256" key="8">
    <source>
        <dbReference type="HAMAP-Rule" id="MF_01454"/>
    </source>
</evidence>
<dbReference type="KEGG" id="mfu:LILAB_01375"/>
<dbReference type="FunFam" id="2.70.210.12:FF:000001">
    <property type="entry name" value="GTPase Obg"/>
    <property type="match status" value="1"/>
</dbReference>
<dbReference type="InterPro" id="IPR027417">
    <property type="entry name" value="P-loop_NTPase"/>
</dbReference>
<comment type="subunit">
    <text evidence="8">Monomer.</text>
</comment>
<dbReference type="HOGENOM" id="CLU_011747_2_0_7"/>
<feature type="binding site" evidence="8">
    <location>
        <begin position="284"/>
        <end position="287"/>
    </location>
    <ligand>
        <name>GTP</name>
        <dbReference type="ChEBI" id="CHEBI:37565"/>
    </ligand>
</feature>
<comment type="subcellular location">
    <subcellularLocation>
        <location evidence="8">Cytoplasm</location>
    </subcellularLocation>
</comment>
<evidence type="ECO:0000256" key="7">
    <source>
        <dbReference type="ARBA" id="ARBA00023134"/>
    </source>
</evidence>
<dbReference type="GO" id="GO:0043022">
    <property type="term" value="F:ribosome binding"/>
    <property type="evidence" value="ECO:0007669"/>
    <property type="project" value="UniProtKB-ARBA"/>
</dbReference>
<dbReference type="PANTHER" id="PTHR11702">
    <property type="entry name" value="DEVELOPMENTALLY REGULATED GTP-BINDING PROTEIN-RELATED"/>
    <property type="match status" value="1"/>
</dbReference>
<evidence type="ECO:0000313" key="12">
    <source>
        <dbReference type="EMBL" id="AEI62207.1"/>
    </source>
</evidence>
<evidence type="ECO:0000256" key="4">
    <source>
        <dbReference type="ARBA" id="ARBA00022741"/>
    </source>
</evidence>
<reference evidence="12 13" key="1">
    <citation type="journal article" date="2011" name="J. Bacteriol.">
        <title>Genome sequence of the halotolerant marine bacterium Myxococcus fulvus HW-1.</title>
        <authorList>
            <person name="Li Z.F."/>
            <person name="Li X."/>
            <person name="Liu H."/>
            <person name="Liu X."/>
            <person name="Han K."/>
            <person name="Wu Z.H."/>
            <person name="Hu W."/>
            <person name="Li F.F."/>
            <person name="Li Y.Z."/>
        </authorList>
    </citation>
    <scope>NUCLEOTIDE SEQUENCE [LARGE SCALE GENOMIC DNA]</scope>
    <source>
        <strain evidence="13">ATCC BAA-855 / HW-1</strain>
    </source>
</reference>
<dbReference type="InterPro" id="IPR036726">
    <property type="entry name" value="GTP1_OBG_dom_sf"/>
</dbReference>
<dbReference type="PRINTS" id="PR00326">
    <property type="entry name" value="GTP1OBG"/>
</dbReference>
<dbReference type="HAMAP" id="MF_01454">
    <property type="entry name" value="GTPase_Obg"/>
    <property type="match status" value="1"/>
</dbReference>
<dbReference type="Pfam" id="PF01926">
    <property type="entry name" value="MMR_HSR1"/>
    <property type="match status" value="1"/>
</dbReference>
<dbReference type="GO" id="GO:0005525">
    <property type="term" value="F:GTP binding"/>
    <property type="evidence" value="ECO:0007669"/>
    <property type="project" value="UniProtKB-UniRule"/>
</dbReference>
<dbReference type="GO" id="GO:0005737">
    <property type="term" value="C:cytoplasm"/>
    <property type="evidence" value="ECO:0007669"/>
    <property type="project" value="UniProtKB-SubCell"/>
</dbReference>
<evidence type="ECO:0000259" key="11">
    <source>
        <dbReference type="PROSITE" id="PS51883"/>
    </source>
</evidence>
<dbReference type="PANTHER" id="PTHR11702:SF31">
    <property type="entry name" value="MITOCHONDRIAL RIBOSOME-ASSOCIATED GTPASE 2"/>
    <property type="match status" value="1"/>
</dbReference>
<dbReference type="NCBIfam" id="NF008955">
    <property type="entry name" value="PRK12297.1"/>
    <property type="match status" value="1"/>
</dbReference>
<feature type="binding site" evidence="8">
    <location>
        <begin position="166"/>
        <end position="173"/>
    </location>
    <ligand>
        <name>GTP</name>
        <dbReference type="ChEBI" id="CHEBI:37565"/>
    </ligand>
</feature>
<keyword evidence="4 8" id="KW-0547">Nucleotide-binding</keyword>
<dbReference type="NCBIfam" id="NF008954">
    <property type="entry name" value="PRK12296.1"/>
    <property type="match status" value="1"/>
</dbReference>
<dbReference type="eggNOG" id="COG0536">
    <property type="taxonomic scope" value="Bacteria"/>
</dbReference>
<dbReference type="NCBIfam" id="TIGR02729">
    <property type="entry name" value="Obg_CgtA"/>
    <property type="match status" value="1"/>
</dbReference>
<dbReference type="CDD" id="cd01898">
    <property type="entry name" value="Obg"/>
    <property type="match status" value="1"/>
</dbReference>
<evidence type="ECO:0000259" key="10">
    <source>
        <dbReference type="PROSITE" id="PS51710"/>
    </source>
</evidence>
<dbReference type="Proteomes" id="UP000000488">
    <property type="component" value="Chromosome"/>
</dbReference>
<evidence type="ECO:0000313" key="13">
    <source>
        <dbReference type="Proteomes" id="UP000000488"/>
    </source>
</evidence>
<dbReference type="SUPFAM" id="SSF82051">
    <property type="entry name" value="Obg GTP-binding protein N-terminal domain"/>
    <property type="match status" value="1"/>
</dbReference>
<dbReference type="Gene3D" id="3.40.50.300">
    <property type="entry name" value="P-loop containing nucleotide triphosphate hydrolases"/>
    <property type="match status" value="1"/>
</dbReference>
<feature type="binding site" evidence="8">
    <location>
        <begin position="213"/>
        <end position="216"/>
    </location>
    <ligand>
        <name>GTP</name>
        <dbReference type="ChEBI" id="CHEBI:37565"/>
    </ligand>
</feature>
<dbReference type="Pfam" id="PF01018">
    <property type="entry name" value="GTP1_OBG"/>
    <property type="match status" value="1"/>
</dbReference>
<feature type="binding site" evidence="8">
    <location>
        <position position="193"/>
    </location>
    <ligand>
        <name>Mg(2+)</name>
        <dbReference type="ChEBI" id="CHEBI:18420"/>
    </ligand>
</feature>
<feature type="binding site" evidence="8">
    <location>
        <position position="173"/>
    </location>
    <ligand>
        <name>Mg(2+)</name>
        <dbReference type="ChEBI" id="CHEBI:18420"/>
    </ligand>
</feature>
<dbReference type="InterPro" id="IPR006073">
    <property type="entry name" value="GTP-bd"/>
</dbReference>
<keyword evidence="7 8" id="KW-0342">GTP-binding</keyword>
<dbReference type="GO" id="GO:0003924">
    <property type="term" value="F:GTPase activity"/>
    <property type="evidence" value="ECO:0007669"/>
    <property type="project" value="UniProtKB-UniRule"/>
</dbReference>
<protein>
    <recommendedName>
        <fullName evidence="8">GTPase Obg</fullName>
        <ecNumber evidence="8">3.6.5.-</ecNumber>
    </recommendedName>
    <alternativeName>
        <fullName evidence="8">GTP-binding protein Obg</fullName>
    </alternativeName>
</protein>
<feature type="domain" description="OBG-type G" evidence="10">
    <location>
        <begin position="160"/>
        <end position="332"/>
    </location>
</feature>
<dbReference type="GO" id="GO:0000287">
    <property type="term" value="F:magnesium ion binding"/>
    <property type="evidence" value="ECO:0007669"/>
    <property type="project" value="InterPro"/>
</dbReference>
<dbReference type="STRING" id="483219.LILAB_01375"/>
<dbReference type="InterPro" id="IPR006074">
    <property type="entry name" value="GTP1-OBG_CS"/>
</dbReference>
<dbReference type="AlphaFoldDB" id="F8CBA2"/>
<feature type="region of interest" description="Disordered" evidence="9">
    <location>
        <begin position="387"/>
        <end position="413"/>
    </location>
</feature>
<accession>F8CBA2</accession>
<name>F8CBA2_MYXFH</name>
<dbReference type="NCBIfam" id="NF008956">
    <property type="entry name" value="PRK12299.1"/>
    <property type="match status" value="1"/>
</dbReference>
<keyword evidence="6 8" id="KW-0460">Magnesium</keyword>
<feature type="region of interest" description="Disordered" evidence="9">
    <location>
        <begin position="550"/>
        <end position="679"/>
    </location>
</feature>
<evidence type="ECO:0000256" key="6">
    <source>
        <dbReference type="ARBA" id="ARBA00022842"/>
    </source>
</evidence>
<dbReference type="PROSITE" id="PS51883">
    <property type="entry name" value="OBG"/>
    <property type="match status" value="1"/>
</dbReference>
<dbReference type="PROSITE" id="PS51710">
    <property type="entry name" value="G_OBG"/>
    <property type="match status" value="1"/>
</dbReference>
<dbReference type="InterPro" id="IPR031167">
    <property type="entry name" value="G_OBG"/>
</dbReference>
<dbReference type="EMBL" id="CP002830">
    <property type="protein sequence ID" value="AEI62207.1"/>
    <property type="molecule type" value="Genomic_DNA"/>
</dbReference>
<comment type="similarity">
    <text evidence="1 8">Belongs to the TRAFAC class OBG-HflX-like GTPase superfamily. OBG GTPase family.</text>
</comment>
<dbReference type="EC" id="3.6.5.-" evidence="8"/>
<proteinExistence type="inferred from homology"/>
<evidence type="ECO:0000256" key="2">
    <source>
        <dbReference type="ARBA" id="ARBA00022490"/>
    </source>
</evidence>
<organism evidence="12 13">
    <name type="scientific">Myxococcus fulvus (strain ATCC BAA-855 / HW-1)</name>
    <dbReference type="NCBI Taxonomy" id="483219"/>
    <lineage>
        <taxon>Bacteria</taxon>
        <taxon>Pseudomonadati</taxon>
        <taxon>Myxococcota</taxon>
        <taxon>Myxococcia</taxon>
        <taxon>Myxococcales</taxon>
        <taxon>Cystobacterineae</taxon>
        <taxon>Myxococcaceae</taxon>
        <taxon>Myxococcus</taxon>
    </lineage>
</organism>
<dbReference type="SUPFAM" id="SSF52540">
    <property type="entry name" value="P-loop containing nucleoside triphosphate hydrolases"/>
    <property type="match status" value="1"/>
</dbReference>
<dbReference type="GO" id="GO:0042254">
    <property type="term" value="P:ribosome biogenesis"/>
    <property type="evidence" value="ECO:0007669"/>
    <property type="project" value="UniProtKB-UniRule"/>
</dbReference>
<dbReference type="Gene3D" id="2.70.210.12">
    <property type="entry name" value="GTP1/OBG domain"/>
    <property type="match status" value="1"/>
</dbReference>
<feature type="binding site" evidence="8">
    <location>
        <begin position="313"/>
        <end position="315"/>
    </location>
    <ligand>
        <name>GTP</name>
        <dbReference type="ChEBI" id="CHEBI:37565"/>
    </ligand>
</feature>
<dbReference type="PROSITE" id="PS00905">
    <property type="entry name" value="GTP1_OBG"/>
    <property type="match status" value="1"/>
</dbReference>
<feature type="domain" description="Obg" evidence="11">
    <location>
        <begin position="1"/>
        <end position="159"/>
    </location>
</feature>
<feature type="binding site" evidence="8">
    <location>
        <begin position="191"/>
        <end position="195"/>
    </location>
    <ligand>
        <name>GTP</name>
        <dbReference type="ChEBI" id="CHEBI:37565"/>
    </ligand>
</feature>